<dbReference type="EMBL" id="JXTB01000316">
    <property type="protein sequence ID" value="PON46202.1"/>
    <property type="molecule type" value="Genomic_DNA"/>
</dbReference>
<dbReference type="Pfam" id="PF02458">
    <property type="entry name" value="Transferase"/>
    <property type="match status" value="1"/>
</dbReference>
<accession>A0A2P5BBN9</accession>
<reference evidence="4" key="1">
    <citation type="submission" date="2016-06" db="EMBL/GenBank/DDBJ databases">
        <title>Parallel loss of symbiosis genes in relatives of nitrogen-fixing non-legume Parasponia.</title>
        <authorList>
            <person name="Van Velzen R."/>
            <person name="Holmer R."/>
            <person name="Bu F."/>
            <person name="Rutten L."/>
            <person name="Van Zeijl A."/>
            <person name="Liu W."/>
            <person name="Santuari L."/>
            <person name="Cao Q."/>
            <person name="Sharma T."/>
            <person name="Shen D."/>
            <person name="Roswanjaya Y."/>
            <person name="Wardhani T."/>
            <person name="Kalhor M.S."/>
            <person name="Jansen J."/>
            <person name="Van den Hoogen J."/>
            <person name="Gungor B."/>
            <person name="Hartog M."/>
            <person name="Hontelez J."/>
            <person name="Verver J."/>
            <person name="Yang W.-C."/>
            <person name="Schijlen E."/>
            <person name="Repin R."/>
            <person name="Schilthuizen M."/>
            <person name="Schranz E."/>
            <person name="Heidstra R."/>
            <person name="Miyata K."/>
            <person name="Fedorova E."/>
            <person name="Kohlen W."/>
            <person name="Bisseling T."/>
            <person name="Smit S."/>
            <person name="Geurts R."/>
        </authorList>
    </citation>
    <scope>NUCLEOTIDE SEQUENCE [LARGE SCALE GENOMIC DNA]</scope>
    <source>
        <strain evidence="4">cv. WU1-14</strain>
    </source>
</reference>
<dbReference type="InterPro" id="IPR051504">
    <property type="entry name" value="Plant_metabolite_acyltrans"/>
</dbReference>
<keyword evidence="1 3" id="KW-0808">Transferase</keyword>
<keyword evidence="4" id="KW-1185">Reference proteome</keyword>
<dbReference type="Gene3D" id="3.30.559.10">
    <property type="entry name" value="Chloramphenicol acetyltransferase-like domain"/>
    <property type="match status" value="2"/>
</dbReference>
<keyword evidence="2" id="KW-0012">Acyltransferase</keyword>
<sequence length="464" mass="51255">MAQPNSTLNILQVCKVAPPPSASIDSATPKSLALTFFDILWLRLPPVQRLFFYEFTNATTTSFSPSDILPRLKHSLSLTLQHFLPLAGNLTWRKTSHKPVIVYAEGDAVTLTVAESDADFYRLSDANEVFGAREYHPLVPDLPTTHEQAAVLALQVTLFPNSGFSIGMAMHHAVLDGKSVHMFIKSWALTCRSRGLPGKPPELQPLYDRTVIQDPAGLEAIYTKQLLDLDHGPDNRSLMYWKFNEVSSDSVRGTFHLTRARIEKLKQLVIVSEQLHTSTYCVTCAYIWVCLVKTEEINEDKTTLVINVDCRSDRLEPPVPLNYFGNCVANKFVVTETKGLVEKDGLVVAVKAIGEAIKSLETNGALNRAEDWALTLMMSSNSDTSTTTPASRVYSTAGSPRFEVYNTDFGWGKPRKTDVVSIDRTGAISLSDTKSGDGVEIGLVLKKHHMEAFSSLFSQGLGMI</sequence>
<proteinExistence type="predicted"/>
<organism evidence="3 4">
    <name type="scientific">Parasponia andersonii</name>
    <name type="common">Sponia andersonii</name>
    <dbReference type="NCBI Taxonomy" id="3476"/>
    <lineage>
        <taxon>Eukaryota</taxon>
        <taxon>Viridiplantae</taxon>
        <taxon>Streptophyta</taxon>
        <taxon>Embryophyta</taxon>
        <taxon>Tracheophyta</taxon>
        <taxon>Spermatophyta</taxon>
        <taxon>Magnoliopsida</taxon>
        <taxon>eudicotyledons</taxon>
        <taxon>Gunneridae</taxon>
        <taxon>Pentapetalae</taxon>
        <taxon>rosids</taxon>
        <taxon>fabids</taxon>
        <taxon>Rosales</taxon>
        <taxon>Cannabaceae</taxon>
        <taxon>Parasponia</taxon>
    </lineage>
</organism>
<evidence type="ECO:0000256" key="1">
    <source>
        <dbReference type="ARBA" id="ARBA00022679"/>
    </source>
</evidence>
<dbReference type="Proteomes" id="UP000237105">
    <property type="component" value="Unassembled WGS sequence"/>
</dbReference>
<name>A0A2P5BBN9_PARAD</name>
<evidence type="ECO:0000256" key="2">
    <source>
        <dbReference type="ARBA" id="ARBA00023315"/>
    </source>
</evidence>
<evidence type="ECO:0000313" key="4">
    <source>
        <dbReference type="Proteomes" id="UP000237105"/>
    </source>
</evidence>
<dbReference type="GO" id="GO:0016747">
    <property type="term" value="F:acyltransferase activity, transferring groups other than amino-acyl groups"/>
    <property type="evidence" value="ECO:0007669"/>
    <property type="project" value="UniProtKB-ARBA"/>
</dbReference>
<gene>
    <name evidence="3" type="ORF">PanWU01x14_253260</name>
</gene>
<dbReference type="SUPFAM" id="SSF52777">
    <property type="entry name" value="CoA-dependent acyltransferases"/>
    <property type="match status" value="2"/>
</dbReference>
<dbReference type="STRING" id="3476.A0A2P5BBN9"/>
<dbReference type="PANTHER" id="PTHR31625">
    <property type="match status" value="1"/>
</dbReference>
<comment type="caution">
    <text evidence="3">The sequence shown here is derived from an EMBL/GenBank/DDBJ whole genome shotgun (WGS) entry which is preliminary data.</text>
</comment>
<dbReference type="InterPro" id="IPR023213">
    <property type="entry name" value="CAT-like_dom_sf"/>
</dbReference>
<dbReference type="OrthoDB" id="1182031at2759"/>
<protein>
    <submittedName>
        <fullName evidence="3">Transferase</fullName>
    </submittedName>
</protein>
<dbReference type="AlphaFoldDB" id="A0A2P5BBN9"/>
<evidence type="ECO:0000313" key="3">
    <source>
        <dbReference type="EMBL" id="PON46202.1"/>
    </source>
</evidence>